<evidence type="ECO:0000259" key="8">
    <source>
        <dbReference type="Pfam" id="PF01431"/>
    </source>
</evidence>
<keyword evidence="4" id="KW-0479">Metal-binding</keyword>
<gene>
    <name evidence="10" type="ORF">HPB48_022402</name>
</gene>
<evidence type="ECO:0000256" key="3">
    <source>
        <dbReference type="ARBA" id="ARBA00022670"/>
    </source>
</evidence>
<dbReference type="Pfam" id="PF01431">
    <property type="entry name" value="Peptidase_M13"/>
    <property type="match status" value="1"/>
</dbReference>
<comment type="similarity">
    <text evidence="2">Belongs to the peptidase M13 family.</text>
</comment>
<evidence type="ECO:0000256" key="1">
    <source>
        <dbReference type="ARBA" id="ARBA00001947"/>
    </source>
</evidence>
<evidence type="ECO:0000256" key="5">
    <source>
        <dbReference type="ARBA" id="ARBA00022801"/>
    </source>
</evidence>
<dbReference type="Pfam" id="PF05649">
    <property type="entry name" value="Peptidase_M13_N"/>
    <property type="match status" value="1"/>
</dbReference>
<accession>A0A9J6G2N5</accession>
<comment type="caution">
    <text evidence="10">The sequence shown here is derived from an EMBL/GenBank/DDBJ whole genome shotgun (WGS) entry which is preliminary data.</text>
</comment>
<dbReference type="InterPro" id="IPR018497">
    <property type="entry name" value="Peptidase_M13_C"/>
</dbReference>
<sequence length="549" mass="62520">MIPQVPSEYLEHGRGRPLAAVNLSRSDAQEHGTSGVYIPNVNSPVMLIKRFFMLYPKLSERDCKLLIEESLKDVPNPSQVASKILHIEKRLMNIVLGTTATSHERTLERNRKTNLGNATVRWLSHLFPSSFGGRLNVRILDQGYVSQLVDLLKHVSTPADVADYFHFRTLVEYSPFLNMTHLIPLSYDSHVRAVPLRVQGCLHLVENFYKHGMRMLGIEALGGDIAAWQIPFRHEIEVLFSDVRHTLHRFVRSWFSSSTVDMALRKLRSMKLAYLGSDVAYPTSYAVYTPELSSLDNFGDLVRDAVQRDFNETANYDFLYRASIFSTSVEYNADTNTIYVPHALVTIPALFSEVLHPIFIPILGAKMLQGVLAAVDVRGSTTVTEDSGWWHMIDRLKFQNRSVCFREELDREVNKISPSANFSGFLHSFMAESAAIEPLLDIYKQRVYHRFPKGFKRSAERRNEKRIFYYAYAMGQCEEPGTESIQIRFRHAIPARIRVNSALANDPGFQKTFLCKAHSRMAPDKRCSYWEASSATNTSAPGRDKSGLR</sequence>
<dbReference type="GO" id="GO:0005886">
    <property type="term" value="C:plasma membrane"/>
    <property type="evidence" value="ECO:0007669"/>
    <property type="project" value="TreeGrafter"/>
</dbReference>
<feature type="domain" description="Peptidase M13 C-terminal" evidence="8">
    <location>
        <begin position="331"/>
        <end position="528"/>
    </location>
</feature>
<name>A0A9J6G2N5_HAELO</name>
<evidence type="ECO:0000256" key="2">
    <source>
        <dbReference type="ARBA" id="ARBA00007357"/>
    </source>
</evidence>
<dbReference type="Gene3D" id="1.10.1380.10">
    <property type="entry name" value="Neutral endopeptidase , domain2"/>
    <property type="match status" value="1"/>
</dbReference>
<dbReference type="OrthoDB" id="6480277at2759"/>
<dbReference type="GO" id="GO:0004222">
    <property type="term" value="F:metalloendopeptidase activity"/>
    <property type="evidence" value="ECO:0007669"/>
    <property type="project" value="InterPro"/>
</dbReference>
<dbReference type="InterPro" id="IPR042089">
    <property type="entry name" value="Peptidase_M13_dom_2"/>
</dbReference>
<dbReference type="PANTHER" id="PTHR11733:SF241">
    <property type="entry name" value="GH26575P-RELATED"/>
    <property type="match status" value="1"/>
</dbReference>
<evidence type="ECO:0000313" key="11">
    <source>
        <dbReference type="Proteomes" id="UP000821853"/>
    </source>
</evidence>
<evidence type="ECO:0000256" key="4">
    <source>
        <dbReference type="ARBA" id="ARBA00022723"/>
    </source>
</evidence>
<protein>
    <submittedName>
        <fullName evidence="10">Uncharacterized protein</fullName>
    </submittedName>
</protein>
<dbReference type="Proteomes" id="UP000821853">
    <property type="component" value="Chromosome 4"/>
</dbReference>
<keyword evidence="6" id="KW-0862">Zinc</keyword>
<evidence type="ECO:0000259" key="9">
    <source>
        <dbReference type="Pfam" id="PF05649"/>
    </source>
</evidence>
<dbReference type="SUPFAM" id="SSF55486">
    <property type="entry name" value="Metalloproteases ('zincins'), catalytic domain"/>
    <property type="match status" value="1"/>
</dbReference>
<proteinExistence type="inferred from homology"/>
<dbReference type="InterPro" id="IPR008753">
    <property type="entry name" value="Peptidase_M13_N"/>
</dbReference>
<dbReference type="InterPro" id="IPR024079">
    <property type="entry name" value="MetalloPept_cat_dom_sf"/>
</dbReference>
<dbReference type="VEuPathDB" id="VectorBase:HLOH_042897"/>
<keyword evidence="11" id="KW-1185">Reference proteome</keyword>
<keyword evidence="3" id="KW-0645">Protease</keyword>
<dbReference type="PROSITE" id="PS51885">
    <property type="entry name" value="NEPRILYSIN"/>
    <property type="match status" value="1"/>
</dbReference>
<dbReference type="InterPro" id="IPR000718">
    <property type="entry name" value="Peptidase_M13"/>
</dbReference>
<dbReference type="Gene3D" id="3.40.390.10">
    <property type="entry name" value="Collagenase (Catalytic Domain)"/>
    <property type="match status" value="1"/>
</dbReference>
<dbReference type="AlphaFoldDB" id="A0A9J6G2N5"/>
<keyword evidence="7" id="KW-0482">Metalloprotease</keyword>
<reference evidence="10 11" key="1">
    <citation type="journal article" date="2020" name="Cell">
        <title>Large-Scale Comparative Analyses of Tick Genomes Elucidate Their Genetic Diversity and Vector Capacities.</title>
        <authorList>
            <consortium name="Tick Genome and Microbiome Consortium (TIGMIC)"/>
            <person name="Jia N."/>
            <person name="Wang J."/>
            <person name="Shi W."/>
            <person name="Du L."/>
            <person name="Sun Y."/>
            <person name="Zhan W."/>
            <person name="Jiang J.F."/>
            <person name="Wang Q."/>
            <person name="Zhang B."/>
            <person name="Ji P."/>
            <person name="Bell-Sakyi L."/>
            <person name="Cui X.M."/>
            <person name="Yuan T.T."/>
            <person name="Jiang B.G."/>
            <person name="Yang W.F."/>
            <person name="Lam T.T."/>
            <person name="Chang Q.C."/>
            <person name="Ding S.J."/>
            <person name="Wang X.J."/>
            <person name="Zhu J.G."/>
            <person name="Ruan X.D."/>
            <person name="Zhao L."/>
            <person name="Wei J.T."/>
            <person name="Ye R.Z."/>
            <person name="Que T.C."/>
            <person name="Du C.H."/>
            <person name="Zhou Y.H."/>
            <person name="Cheng J.X."/>
            <person name="Dai P.F."/>
            <person name="Guo W.B."/>
            <person name="Han X.H."/>
            <person name="Huang E.J."/>
            <person name="Li L.F."/>
            <person name="Wei W."/>
            <person name="Gao Y.C."/>
            <person name="Liu J.Z."/>
            <person name="Shao H.Z."/>
            <person name="Wang X."/>
            <person name="Wang C.C."/>
            <person name="Yang T.C."/>
            <person name="Huo Q.B."/>
            <person name="Li W."/>
            <person name="Chen H.Y."/>
            <person name="Chen S.E."/>
            <person name="Zhou L.G."/>
            <person name="Ni X.B."/>
            <person name="Tian J.H."/>
            <person name="Sheng Y."/>
            <person name="Liu T."/>
            <person name="Pan Y.S."/>
            <person name="Xia L.Y."/>
            <person name="Li J."/>
            <person name="Zhao F."/>
            <person name="Cao W.C."/>
        </authorList>
    </citation>
    <scope>NUCLEOTIDE SEQUENCE [LARGE SCALE GENOMIC DNA]</scope>
    <source>
        <strain evidence="10">HaeL-2018</strain>
    </source>
</reference>
<evidence type="ECO:0000313" key="10">
    <source>
        <dbReference type="EMBL" id="KAH9372718.1"/>
    </source>
</evidence>
<evidence type="ECO:0000256" key="6">
    <source>
        <dbReference type="ARBA" id="ARBA00022833"/>
    </source>
</evidence>
<feature type="domain" description="Peptidase M13 N-terminal" evidence="9">
    <location>
        <begin position="77"/>
        <end position="271"/>
    </location>
</feature>
<comment type="cofactor">
    <cofactor evidence="1">
        <name>Zn(2+)</name>
        <dbReference type="ChEBI" id="CHEBI:29105"/>
    </cofactor>
</comment>
<keyword evidence="5" id="KW-0378">Hydrolase</keyword>
<organism evidence="10 11">
    <name type="scientific">Haemaphysalis longicornis</name>
    <name type="common">Bush tick</name>
    <dbReference type="NCBI Taxonomy" id="44386"/>
    <lineage>
        <taxon>Eukaryota</taxon>
        <taxon>Metazoa</taxon>
        <taxon>Ecdysozoa</taxon>
        <taxon>Arthropoda</taxon>
        <taxon>Chelicerata</taxon>
        <taxon>Arachnida</taxon>
        <taxon>Acari</taxon>
        <taxon>Parasitiformes</taxon>
        <taxon>Ixodida</taxon>
        <taxon>Ixodoidea</taxon>
        <taxon>Ixodidae</taxon>
        <taxon>Haemaphysalinae</taxon>
        <taxon>Haemaphysalis</taxon>
    </lineage>
</organism>
<dbReference type="EMBL" id="JABSTR010000006">
    <property type="protein sequence ID" value="KAH9372718.1"/>
    <property type="molecule type" value="Genomic_DNA"/>
</dbReference>
<evidence type="ECO:0000256" key="7">
    <source>
        <dbReference type="ARBA" id="ARBA00023049"/>
    </source>
</evidence>
<dbReference type="GO" id="GO:0016485">
    <property type="term" value="P:protein processing"/>
    <property type="evidence" value="ECO:0007669"/>
    <property type="project" value="TreeGrafter"/>
</dbReference>
<dbReference type="PANTHER" id="PTHR11733">
    <property type="entry name" value="ZINC METALLOPROTEASE FAMILY M13 NEPRILYSIN-RELATED"/>
    <property type="match status" value="1"/>
</dbReference>